<comment type="caution">
    <text evidence="3">The sequence shown here is derived from an EMBL/GenBank/DDBJ whole genome shotgun (WGS) entry which is preliminary data.</text>
</comment>
<feature type="transmembrane region" description="Helical" evidence="1">
    <location>
        <begin position="6"/>
        <end position="29"/>
    </location>
</feature>
<evidence type="ECO:0000313" key="4">
    <source>
        <dbReference type="Proteomes" id="UP000480804"/>
    </source>
</evidence>
<keyword evidence="1" id="KW-0812">Transmembrane</keyword>
<accession>A0A8H9HVA3</accession>
<proteinExistence type="predicted"/>
<keyword evidence="4" id="KW-1185">Reference proteome</keyword>
<dbReference type="AlphaFoldDB" id="A0A8H9HVA3"/>
<evidence type="ECO:0000313" key="2">
    <source>
        <dbReference type="EMBL" id="GFH78530.1"/>
    </source>
</evidence>
<evidence type="ECO:0000313" key="5">
    <source>
        <dbReference type="Proteomes" id="UP000660975"/>
    </source>
</evidence>
<evidence type="ECO:0000313" key="3">
    <source>
        <dbReference type="EMBL" id="GGU91329.1"/>
    </source>
</evidence>
<evidence type="ECO:0000256" key="1">
    <source>
        <dbReference type="SAM" id="Phobius"/>
    </source>
</evidence>
<dbReference type="Proteomes" id="UP000480804">
    <property type="component" value="Unassembled WGS sequence"/>
</dbReference>
<organism evidence="3 5">
    <name type="scientific">Streptomyces gougerotii</name>
    <dbReference type="NCBI Taxonomy" id="53448"/>
    <lineage>
        <taxon>Bacteria</taxon>
        <taxon>Bacillati</taxon>
        <taxon>Actinomycetota</taxon>
        <taxon>Actinomycetes</taxon>
        <taxon>Kitasatosporales</taxon>
        <taxon>Streptomycetaceae</taxon>
        <taxon>Streptomyces</taxon>
        <taxon>Streptomyces diastaticus group</taxon>
    </lineage>
</organism>
<reference evidence="2 4" key="2">
    <citation type="submission" date="2020-02" db="EMBL/GenBank/DDBJ databases">
        <title>Whole genome shotgun sequence of Streptomyces gougerotii NBRC 13043.</title>
        <authorList>
            <person name="Ichikawa N."/>
            <person name="Komaki H."/>
            <person name="Tamura T."/>
        </authorList>
    </citation>
    <scope>NUCLEOTIDE SEQUENCE [LARGE SCALE GENOMIC DNA]</scope>
    <source>
        <strain evidence="2 4">NBRC 13043</strain>
    </source>
</reference>
<gene>
    <name evidence="3" type="ORF">GCM10010227_53210</name>
    <name evidence="2" type="ORF">Sgou_32000</name>
</gene>
<keyword evidence="1" id="KW-1133">Transmembrane helix</keyword>
<keyword evidence="1" id="KW-0472">Membrane</keyword>
<protein>
    <submittedName>
        <fullName evidence="3">Uncharacterized protein</fullName>
    </submittedName>
</protein>
<dbReference type="Proteomes" id="UP000660975">
    <property type="component" value="Unassembled WGS sequence"/>
</dbReference>
<dbReference type="EMBL" id="BMSC01000025">
    <property type="protein sequence ID" value="GGU91329.1"/>
    <property type="molecule type" value="Genomic_DNA"/>
</dbReference>
<sequence>MPYIHAALITGGFALVAAIVGAVVANRLALRSESKRRSTEPPQIVLISIRSRWWR</sequence>
<name>A0A8H9HVA3_9ACTN</name>
<reference evidence="3" key="3">
    <citation type="submission" date="2020-09" db="EMBL/GenBank/DDBJ databases">
        <authorList>
            <person name="Sun Q."/>
            <person name="Ohkuma M."/>
        </authorList>
    </citation>
    <scope>NUCLEOTIDE SEQUENCE</scope>
    <source>
        <strain evidence="3">JCM 4136</strain>
    </source>
</reference>
<dbReference type="EMBL" id="BLLO01000018">
    <property type="protein sequence ID" value="GFH78530.1"/>
    <property type="molecule type" value="Genomic_DNA"/>
</dbReference>
<reference evidence="3" key="1">
    <citation type="journal article" date="2014" name="Int. J. Syst. Evol. Microbiol.">
        <title>Complete genome sequence of Corynebacterium casei LMG S-19264T (=DSM 44701T), isolated from a smear-ripened cheese.</title>
        <authorList>
            <consortium name="US DOE Joint Genome Institute (JGI-PGF)"/>
            <person name="Walter F."/>
            <person name="Albersmeier A."/>
            <person name="Kalinowski J."/>
            <person name="Ruckert C."/>
        </authorList>
    </citation>
    <scope>NUCLEOTIDE SEQUENCE</scope>
    <source>
        <strain evidence="3">JCM 4136</strain>
    </source>
</reference>